<evidence type="ECO:0000259" key="1">
    <source>
        <dbReference type="Pfam" id="PF08241"/>
    </source>
</evidence>
<dbReference type="RefSeq" id="WP_368803975.1">
    <property type="nucleotide sequence ID" value="NZ_JAZHFV010000006.1"/>
</dbReference>
<dbReference type="EMBL" id="JAZHFV010000006">
    <property type="protein sequence ID" value="MEX4008991.1"/>
    <property type="molecule type" value="Genomic_DNA"/>
</dbReference>
<dbReference type="Pfam" id="PF08241">
    <property type="entry name" value="Methyltransf_11"/>
    <property type="match status" value="1"/>
</dbReference>
<sequence length="240" mass="27302">MTAQPPLNLQRKFWDSWAAISGDKGYEEISARQARTVCDWLSSLDVTNMKLLEVGCGTGWLCPRLAAFGNVTATDLSPTQIETARTLFPQVRFLAGDFMTLELEPEQFDVVVTLEVLAHVADQQAFVERIARLLKPNGLLMLPTQNRPVLERYNRIEPPGPGQIRRWVDARELTTLLSRSFRILELKSVTPRANRGVMRLLNSRKINYPVRALFDDRFERLKERLGLGWTLVALARKVSP</sequence>
<name>A0ABV3WWD5_9HYPH</name>
<keyword evidence="2" id="KW-0489">Methyltransferase</keyword>
<keyword evidence="2" id="KW-0808">Transferase</keyword>
<accession>A0ABV3WWD5</accession>
<dbReference type="CDD" id="cd02440">
    <property type="entry name" value="AdoMet_MTases"/>
    <property type="match status" value="1"/>
</dbReference>
<organism evidence="2 3">
    <name type="scientific">Neoaquamicrobium sediminum</name>
    <dbReference type="NCBI Taxonomy" id="1849104"/>
    <lineage>
        <taxon>Bacteria</taxon>
        <taxon>Pseudomonadati</taxon>
        <taxon>Pseudomonadota</taxon>
        <taxon>Alphaproteobacteria</taxon>
        <taxon>Hyphomicrobiales</taxon>
        <taxon>Phyllobacteriaceae</taxon>
        <taxon>Neoaquamicrobium</taxon>
    </lineage>
</organism>
<gene>
    <name evidence="2" type="ORF">V1479_16900</name>
</gene>
<evidence type="ECO:0000313" key="2">
    <source>
        <dbReference type="EMBL" id="MEX4008991.1"/>
    </source>
</evidence>
<dbReference type="InterPro" id="IPR013216">
    <property type="entry name" value="Methyltransf_11"/>
</dbReference>
<dbReference type="PANTHER" id="PTHR43464:SF83">
    <property type="entry name" value="MALONYL-[ACYL-CARRIER PROTEIN] O-METHYLTRANSFERASE"/>
    <property type="match status" value="1"/>
</dbReference>
<comment type="caution">
    <text evidence="2">The sequence shown here is derived from an EMBL/GenBank/DDBJ whole genome shotgun (WGS) entry which is preliminary data.</text>
</comment>
<dbReference type="GO" id="GO:0032259">
    <property type="term" value="P:methylation"/>
    <property type="evidence" value="ECO:0007669"/>
    <property type="project" value="UniProtKB-KW"/>
</dbReference>
<protein>
    <submittedName>
        <fullName evidence="2">Methyltransferase domain-containing protein</fullName>
    </submittedName>
</protein>
<dbReference type="PANTHER" id="PTHR43464">
    <property type="entry name" value="METHYLTRANSFERASE"/>
    <property type="match status" value="1"/>
</dbReference>
<proteinExistence type="predicted"/>
<dbReference type="Proteomes" id="UP001559025">
    <property type="component" value="Unassembled WGS sequence"/>
</dbReference>
<dbReference type="InterPro" id="IPR029063">
    <property type="entry name" value="SAM-dependent_MTases_sf"/>
</dbReference>
<feature type="domain" description="Methyltransferase type 11" evidence="1">
    <location>
        <begin position="52"/>
        <end position="141"/>
    </location>
</feature>
<keyword evidence="3" id="KW-1185">Reference proteome</keyword>
<dbReference type="Gene3D" id="3.40.50.150">
    <property type="entry name" value="Vaccinia Virus protein VP39"/>
    <property type="match status" value="1"/>
</dbReference>
<dbReference type="GO" id="GO:0008168">
    <property type="term" value="F:methyltransferase activity"/>
    <property type="evidence" value="ECO:0007669"/>
    <property type="project" value="UniProtKB-KW"/>
</dbReference>
<reference evidence="2 3" key="1">
    <citation type="submission" date="2024-01" db="EMBL/GenBank/DDBJ databases">
        <title>New evidence supports the origin of RcGTA from prophage.</title>
        <authorList>
            <person name="Xu Y."/>
            <person name="Liu B."/>
            <person name="Chen F."/>
        </authorList>
    </citation>
    <scope>NUCLEOTIDE SEQUENCE [LARGE SCALE GENOMIC DNA]</scope>
    <source>
        <strain evidence="2 3">CBW1107-2</strain>
    </source>
</reference>
<dbReference type="SUPFAM" id="SSF53335">
    <property type="entry name" value="S-adenosyl-L-methionine-dependent methyltransferases"/>
    <property type="match status" value="1"/>
</dbReference>
<evidence type="ECO:0000313" key="3">
    <source>
        <dbReference type="Proteomes" id="UP001559025"/>
    </source>
</evidence>